<protein>
    <submittedName>
        <fullName evidence="2">Uncharacterized protein</fullName>
    </submittedName>
</protein>
<keyword evidence="1" id="KW-0812">Transmembrane</keyword>
<organism evidence="2 3">
    <name type="scientific">Thermococcus siculi</name>
    <dbReference type="NCBI Taxonomy" id="72803"/>
    <lineage>
        <taxon>Archaea</taxon>
        <taxon>Methanobacteriati</taxon>
        <taxon>Methanobacteriota</taxon>
        <taxon>Thermococci</taxon>
        <taxon>Thermococcales</taxon>
        <taxon>Thermococcaceae</taxon>
        <taxon>Thermococcus</taxon>
    </lineage>
</organism>
<evidence type="ECO:0000313" key="3">
    <source>
        <dbReference type="Proteomes" id="UP000250125"/>
    </source>
</evidence>
<dbReference type="EMBL" id="CP015103">
    <property type="protein sequence ID" value="ASJ08423.1"/>
    <property type="molecule type" value="Genomic_DNA"/>
</dbReference>
<sequence length="147" mass="16327">MKRGQISLDFLFAITLIAITVLNIVYIANMQRSHAETFDATTRLKIFSVDMRDTVAKVYASGNGFSVKKEPPIPLDSGDSITIQLITGNNTIIITANVGGRQYVTVQRSPVPIYQNESIQMTPDNSEIWVKARERGGKVYVELSYSP</sequence>
<evidence type="ECO:0000256" key="1">
    <source>
        <dbReference type="SAM" id="Phobius"/>
    </source>
</evidence>
<reference evidence="2 3" key="1">
    <citation type="submission" date="2016-04" db="EMBL/GenBank/DDBJ databases">
        <title>Complete genome sequence of Thermococcus siculi type strain RG-20.</title>
        <authorList>
            <person name="Oger P.M."/>
        </authorList>
    </citation>
    <scope>NUCLEOTIDE SEQUENCE [LARGE SCALE GENOMIC DNA]</scope>
    <source>
        <strain evidence="2 3">RG-20</strain>
    </source>
</reference>
<keyword evidence="3" id="KW-1185">Reference proteome</keyword>
<gene>
    <name evidence="2" type="ORF">A3L11_03915</name>
</gene>
<dbReference type="Proteomes" id="UP000250125">
    <property type="component" value="Chromosome"/>
</dbReference>
<evidence type="ECO:0000313" key="2">
    <source>
        <dbReference type="EMBL" id="ASJ08423.1"/>
    </source>
</evidence>
<accession>A0A2Z2MW66</accession>
<keyword evidence="1" id="KW-0472">Membrane</keyword>
<name>A0A2Z2MW66_9EURY</name>
<dbReference type="OrthoDB" id="86130at2157"/>
<keyword evidence="1" id="KW-1133">Transmembrane helix</keyword>
<dbReference type="KEGG" id="tsl:A3L11_03915"/>
<feature type="transmembrane region" description="Helical" evidence="1">
    <location>
        <begin position="6"/>
        <end position="28"/>
    </location>
</feature>
<dbReference type="AlphaFoldDB" id="A0A2Z2MW66"/>
<dbReference type="GeneID" id="33317356"/>
<proteinExistence type="predicted"/>
<dbReference type="RefSeq" id="WP_088855662.1">
    <property type="nucleotide sequence ID" value="NZ_CP015103.1"/>
</dbReference>